<dbReference type="Proteomes" id="UP001180536">
    <property type="component" value="Unassembled WGS sequence"/>
</dbReference>
<keyword evidence="7" id="KW-0119">Carbohydrate metabolism</keyword>
<organism evidence="11 12">
    <name type="scientific">Pelomonas aquatica</name>
    <dbReference type="NCBI Taxonomy" id="431058"/>
    <lineage>
        <taxon>Bacteria</taxon>
        <taxon>Pseudomonadati</taxon>
        <taxon>Pseudomonadota</taxon>
        <taxon>Betaproteobacteria</taxon>
        <taxon>Burkholderiales</taxon>
        <taxon>Sphaerotilaceae</taxon>
        <taxon>Roseateles</taxon>
    </lineage>
</organism>
<protein>
    <submittedName>
        <fullName evidence="11">Poly(3-hydroxybutyrate) depolymerase</fullName>
    </submittedName>
</protein>
<evidence type="ECO:0000256" key="8">
    <source>
        <dbReference type="ARBA" id="ARBA00023326"/>
    </source>
</evidence>
<reference evidence="11 12" key="1">
    <citation type="submission" date="2023-07" db="EMBL/GenBank/DDBJ databases">
        <title>Sorghum-associated microbial communities from plants grown in Nebraska, USA.</title>
        <authorList>
            <person name="Schachtman D."/>
        </authorList>
    </citation>
    <scope>NUCLEOTIDE SEQUENCE [LARGE SCALE GENOMIC DNA]</scope>
    <source>
        <strain evidence="11 12">BE310</strain>
    </source>
</reference>
<keyword evidence="8" id="KW-0624">Polysaccharide degradation</keyword>
<evidence type="ECO:0000256" key="9">
    <source>
        <dbReference type="ARBA" id="ARBA00025250"/>
    </source>
</evidence>
<keyword evidence="4" id="KW-0858">Xylan degradation</keyword>
<evidence type="ECO:0000256" key="5">
    <source>
        <dbReference type="ARBA" id="ARBA00022729"/>
    </source>
</evidence>
<sequence>MATIQASSSNAAQALHSIRRTLGIAVFVGALASCGGGGASTDSSPAPAAAPASSPSSSPSGAAGTASAGCGSAAKLSTGEQTISSDGMQRTYWLELPTDYDRNKTYPVIIGLHWRGGSATEVRTWNGFFGLKPLYGNNAIFIAPQGLDAGWANSGGRDIRFMRNLISQVQQGICTDPQRVFATGFSFGGMMSNAIGCEMGDVVRAIAPLSGSLWSGCGTSTHRVAAIFDHAMDDNTVPYSAGEDARNTFVARNSCSATTVPIGTNGCVEYQGCSAGKPVVWCGHATGGHWPPSFAASETKAFFDRF</sequence>
<dbReference type="PANTHER" id="PTHR38050:SF1">
    <property type="entry name" value="FERULOYL ESTERASE C"/>
    <property type="match status" value="1"/>
</dbReference>
<evidence type="ECO:0000256" key="4">
    <source>
        <dbReference type="ARBA" id="ARBA00022651"/>
    </source>
</evidence>
<keyword evidence="3" id="KW-0964">Secreted</keyword>
<dbReference type="RefSeq" id="WP_310344345.1">
    <property type="nucleotide sequence ID" value="NZ_JAVDXQ010000003.1"/>
</dbReference>
<comment type="subcellular location">
    <subcellularLocation>
        <location evidence="1">Secreted</location>
    </subcellularLocation>
</comment>
<evidence type="ECO:0000313" key="11">
    <source>
        <dbReference type="EMBL" id="MDR7296800.1"/>
    </source>
</evidence>
<dbReference type="Gene3D" id="3.40.50.1820">
    <property type="entry name" value="alpha/beta hydrolase"/>
    <property type="match status" value="1"/>
</dbReference>
<dbReference type="InterPro" id="IPR043595">
    <property type="entry name" value="FaeB/C/D"/>
</dbReference>
<evidence type="ECO:0000256" key="10">
    <source>
        <dbReference type="SAM" id="MobiDB-lite"/>
    </source>
</evidence>
<accession>A0ABU1Z871</accession>
<evidence type="ECO:0000256" key="1">
    <source>
        <dbReference type="ARBA" id="ARBA00004613"/>
    </source>
</evidence>
<dbReference type="PANTHER" id="PTHR38050">
    <property type="match status" value="1"/>
</dbReference>
<comment type="caution">
    <text evidence="11">The sequence shown here is derived from an EMBL/GenBank/DDBJ whole genome shotgun (WGS) entry which is preliminary data.</text>
</comment>
<feature type="region of interest" description="Disordered" evidence="10">
    <location>
        <begin position="40"/>
        <end position="65"/>
    </location>
</feature>
<evidence type="ECO:0000256" key="7">
    <source>
        <dbReference type="ARBA" id="ARBA00023277"/>
    </source>
</evidence>
<evidence type="ECO:0000313" key="12">
    <source>
        <dbReference type="Proteomes" id="UP001180536"/>
    </source>
</evidence>
<evidence type="ECO:0000256" key="6">
    <source>
        <dbReference type="ARBA" id="ARBA00022801"/>
    </source>
</evidence>
<dbReference type="InterPro" id="IPR029058">
    <property type="entry name" value="AB_hydrolase_fold"/>
</dbReference>
<evidence type="ECO:0000256" key="2">
    <source>
        <dbReference type="ARBA" id="ARBA00010278"/>
    </source>
</evidence>
<dbReference type="SUPFAM" id="SSF53474">
    <property type="entry name" value="alpha/beta-Hydrolases"/>
    <property type="match status" value="1"/>
</dbReference>
<dbReference type="EMBL" id="JAVDXQ010000003">
    <property type="protein sequence ID" value="MDR7296800.1"/>
    <property type="molecule type" value="Genomic_DNA"/>
</dbReference>
<gene>
    <name evidence="11" type="ORF">J2X16_002147</name>
</gene>
<comment type="similarity">
    <text evidence="2">Belongs to the faeC family.</text>
</comment>
<proteinExistence type="inferred from homology"/>
<keyword evidence="12" id="KW-1185">Reference proteome</keyword>
<name>A0ABU1Z871_9BURK</name>
<evidence type="ECO:0000256" key="3">
    <source>
        <dbReference type="ARBA" id="ARBA00022525"/>
    </source>
</evidence>
<keyword evidence="5" id="KW-0732">Signal</keyword>
<keyword evidence="6" id="KW-0378">Hydrolase</keyword>
<comment type="function">
    <text evidence="9">Involved in degradation of plant cell walls. Hydrolyzes the feruloyl-arabinose ester bond in arabinoxylans, and the feruloyl-galactose ester bond in pectin. Active against paranitrophenyl-acetate, methyl ferulate and wheat arabinoxylan.</text>
</comment>